<keyword evidence="10" id="KW-0862">Zinc</keyword>
<feature type="domain" description="Integrase catalytic" evidence="13">
    <location>
        <begin position="933"/>
        <end position="1099"/>
    </location>
</feature>
<dbReference type="GO" id="GO:0003964">
    <property type="term" value="F:RNA-directed DNA polymerase activity"/>
    <property type="evidence" value="ECO:0007669"/>
    <property type="project" value="UniProtKB-EC"/>
</dbReference>
<evidence type="ECO:0000256" key="10">
    <source>
        <dbReference type="PROSITE-ProRule" id="PRU00047"/>
    </source>
</evidence>
<protein>
    <recommendedName>
        <fullName evidence="1">RNA-directed DNA polymerase</fullName>
        <ecNumber evidence="1">2.7.7.49</ecNumber>
    </recommendedName>
</protein>
<evidence type="ECO:0000256" key="2">
    <source>
        <dbReference type="ARBA" id="ARBA00022670"/>
    </source>
</evidence>
<dbReference type="Gene3D" id="2.40.70.10">
    <property type="entry name" value="Acid Proteases"/>
    <property type="match status" value="1"/>
</dbReference>
<dbReference type="InterPro" id="IPR036875">
    <property type="entry name" value="Znf_CCHC_sf"/>
</dbReference>
<dbReference type="GO" id="GO:0003677">
    <property type="term" value="F:DNA binding"/>
    <property type="evidence" value="ECO:0007669"/>
    <property type="project" value="UniProtKB-KW"/>
</dbReference>
<dbReference type="Pfam" id="PF00078">
    <property type="entry name" value="RVT_1"/>
    <property type="match status" value="1"/>
</dbReference>
<dbReference type="GO" id="GO:0004519">
    <property type="term" value="F:endonuclease activity"/>
    <property type="evidence" value="ECO:0007669"/>
    <property type="project" value="UniProtKB-KW"/>
</dbReference>
<dbReference type="Gene3D" id="1.10.340.70">
    <property type="match status" value="1"/>
</dbReference>
<accession>A0A0N5A063</accession>
<dbReference type="InterPro" id="IPR012337">
    <property type="entry name" value="RNaseH-like_sf"/>
</dbReference>
<dbReference type="InterPro" id="IPR041577">
    <property type="entry name" value="RT_RNaseH_2"/>
</dbReference>
<dbReference type="SUPFAM" id="SSF56672">
    <property type="entry name" value="DNA/RNA polymerases"/>
    <property type="match status" value="1"/>
</dbReference>
<dbReference type="Gene3D" id="4.10.60.10">
    <property type="entry name" value="Zinc finger, CCHC-type"/>
    <property type="match status" value="1"/>
</dbReference>
<dbReference type="GO" id="GO:0004190">
    <property type="term" value="F:aspartic-type endopeptidase activity"/>
    <property type="evidence" value="ECO:0007669"/>
    <property type="project" value="UniProtKB-KW"/>
</dbReference>
<evidence type="ECO:0000256" key="8">
    <source>
        <dbReference type="ARBA" id="ARBA00023125"/>
    </source>
</evidence>
<name>A0A0N5A063_PARTI</name>
<dbReference type="GO" id="GO:0006508">
    <property type="term" value="P:proteolysis"/>
    <property type="evidence" value="ECO:0007669"/>
    <property type="project" value="UniProtKB-KW"/>
</dbReference>
<feature type="domain" description="CCHC-type" evidence="11">
    <location>
        <begin position="211"/>
        <end position="225"/>
    </location>
</feature>
<keyword evidence="3" id="KW-0808">Transferase</keyword>
<evidence type="ECO:0000259" key="12">
    <source>
        <dbReference type="PROSITE" id="PS50878"/>
    </source>
</evidence>
<dbReference type="Gene3D" id="3.30.70.270">
    <property type="match status" value="2"/>
</dbReference>
<dbReference type="InterPro" id="IPR043502">
    <property type="entry name" value="DNA/RNA_pol_sf"/>
</dbReference>
<sequence>MDTWKSATFDSLKGDDIADHLMKLEFLFDYEEVETVKKKIAITAMTCDRYVQEFIRDMNSEDKTDWSTFRDCLKKKYGSHMSQSLAREELKNFRINEGLFKDDAEKFYKIYKIAYPSRSDDDMIEKVQELLARNDRVWDHMQRNMSSYVDYMNMVVSVDAFFKSEHRRTALVGDKRSTKIIPQIRDDAPTCLFCNRKGHTEVECRKKARACYSCGSLDHSIRDCPTTKEEQSAKKEVRRVAQRNSTGGVLIKVKVVLQDQDVAHLGYLDSGSDITLISHDLAFKLNTLLQPATVQVYAGNNEPMYITHECNFTIKNGSRMITVRAGVLQTNKILQMNSAHILLGNDILRALGDHSINYDEMTVTLAGICYDAVPISNDIAPDIHVKADRCLRIKSESVDDPLAVETWLDSYNTIFAVDSSDLGTLPYTVKTLDFITDKPLPKICRYSNPKHIQDCINIEVDSMINSGVLEKCFTPRFISNLVVSTRKKDNKKRICADLRSLNSCIQRIPTYLPSPDTIISELCKAEWFFQVDLASGYYQITLAPDIREFFAIFTSQGIYNYTRLPFGFINSTVYFQYGMLAALDPITVKYADDKSCGFIVYVDDLIGYADSPEKLHCIATDILNAFETVGARLRREKCQFFARSVNFLSYTITHKTVTPQPSAITNIIHFKIPETISQVRRWLGMVGYYAKHIPQLQQTLSPITALLKKHASFNFSSDCLNAFHQVNKILNNDPVLLIADPAKEYYLEVDSSRDAMGAVLSQYDEVHQLRPCAYYSKRFPPRSRPISVSMLELNGIILALRHFRHTINQVTILTDHKPLLGLLKHGKSPELFRYLAFIESAGIDIKYQAGSKMLGSDALSRQHLRRITKISKEEQLDNTLSIVEESGTLSKLHVFLCHLGQVKAASLLKQFTNIPNVEKRYKEICETCETCQKVNRHLQSVSVDLKGPMKPSKEGYRYIFGCVDTHSRFVWLKPLYSTSMNESLEAIKEFIYLYGKPSIIRADNAQTFSGHKQLSELGIKLKSGIPYHSQSQTRVERMFGTLSNILTKLEAEKDDDNGLDWSDHLTKIAYVLNNSAKIEGQEPARKFLCLPVNAEGIEDRYKKRIMQIVLAANNDNTETPVRLRGQTILIGDTIRVKKKVVKKGEPLYSEPAVVIGIDGTRITYQFLDVVKKRGRKPKLVTHPRYVKVVKMPTSSKANIPPDSAHIERI</sequence>
<dbReference type="InterPro" id="IPR043128">
    <property type="entry name" value="Rev_trsase/Diguanyl_cyclase"/>
</dbReference>
<keyword evidence="6" id="KW-0064">Aspartyl protease</keyword>
<dbReference type="PROSITE" id="PS50878">
    <property type="entry name" value="RT_POL"/>
    <property type="match status" value="1"/>
</dbReference>
<evidence type="ECO:0000259" key="11">
    <source>
        <dbReference type="PROSITE" id="PS50158"/>
    </source>
</evidence>
<dbReference type="InterPro" id="IPR001584">
    <property type="entry name" value="Integrase_cat-core"/>
</dbReference>
<keyword evidence="7" id="KW-0378">Hydrolase</keyword>
<dbReference type="STRING" id="131310.A0A0N5A063"/>
<dbReference type="GO" id="GO:0019899">
    <property type="term" value="F:enzyme binding"/>
    <property type="evidence" value="ECO:0007669"/>
    <property type="project" value="UniProtKB-ARBA"/>
</dbReference>
<dbReference type="GO" id="GO:0042575">
    <property type="term" value="C:DNA polymerase complex"/>
    <property type="evidence" value="ECO:0007669"/>
    <property type="project" value="UniProtKB-ARBA"/>
</dbReference>
<dbReference type="CDD" id="cd00303">
    <property type="entry name" value="retropepsin_like"/>
    <property type="match status" value="1"/>
</dbReference>
<dbReference type="CDD" id="cd09274">
    <property type="entry name" value="RNase_HI_RT_Ty3"/>
    <property type="match status" value="1"/>
</dbReference>
<feature type="domain" description="Reverse transcriptase" evidence="12">
    <location>
        <begin position="466"/>
        <end position="652"/>
    </location>
</feature>
<dbReference type="GO" id="GO:0015074">
    <property type="term" value="P:DNA integration"/>
    <property type="evidence" value="ECO:0007669"/>
    <property type="project" value="InterPro"/>
</dbReference>
<dbReference type="GO" id="GO:0008270">
    <property type="term" value="F:zinc ion binding"/>
    <property type="evidence" value="ECO:0007669"/>
    <property type="project" value="UniProtKB-KW"/>
</dbReference>
<keyword evidence="7" id="KW-0255">Endonuclease</keyword>
<dbReference type="InterPro" id="IPR036397">
    <property type="entry name" value="RNaseH_sf"/>
</dbReference>
<evidence type="ECO:0000313" key="14">
    <source>
        <dbReference type="Proteomes" id="UP000038045"/>
    </source>
</evidence>
<dbReference type="PANTHER" id="PTHR37984">
    <property type="entry name" value="PROTEIN CBG26694"/>
    <property type="match status" value="1"/>
</dbReference>
<dbReference type="Gene3D" id="3.10.20.370">
    <property type="match status" value="1"/>
</dbReference>
<dbReference type="CDD" id="cd01647">
    <property type="entry name" value="RT_LTR"/>
    <property type="match status" value="1"/>
</dbReference>
<dbReference type="InterPro" id="IPR050951">
    <property type="entry name" value="Retrovirus_Pol_polyprotein"/>
</dbReference>
<dbReference type="InterPro" id="IPR000477">
    <property type="entry name" value="RT_dom"/>
</dbReference>
<proteinExistence type="predicted"/>
<evidence type="ECO:0000256" key="9">
    <source>
        <dbReference type="ARBA" id="ARBA00023268"/>
    </source>
</evidence>
<keyword evidence="5" id="KW-0540">Nuclease</keyword>
<dbReference type="InterPro" id="IPR001878">
    <property type="entry name" value="Znf_CCHC"/>
</dbReference>
<evidence type="ECO:0000256" key="3">
    <source>
        <dbReference type="ARBA" id="ARBA00022679"/>
    </source>
</evidence>
<dbReference type="PROSITE" id="PS50994">
    <property type="entry name" value="INTEGRASE"/>
    <property type="match status" value="1"/>
</dbReference>
<keyword evidence="4" id="KW-0548">Nucleotidyltransferase</keyword>
<dbReference type="SUPFAM" id="SSF57756">
    <property type="entry name" value="Retrovirus zinc finger-like domains"/>
    <property type="match status" value="1"/>
</dbReference>
<dbReference type="SMART" id="SM00343">
    <property type="entry name" value="ZnF_C2HC"/>
    <property type="match status" value="2"/>
</dbReference>
<dbReference type="InterPro" id="IPR021109">
    <property type="entry name" value="Peptidase_aspartic_dom_sf"/>
</dbReference>
<organism evidence="14 15">
    <name type="scientific">Parastrongyloides trichosuri</name>
    <name type="common">Possum-specific nematode worm</name>
    <dbReference type="NCBI Taxonomy" id="131310"/>
    <lineage>
        <taxon>Eukaryota</taxon>
        <taxon>Metazoa</taxon>
        <taxon>Ecdysozoa</taxon>
        <taxon>Nematoda</taxon>
        <taxon>Chromadorea</taxon>
        <taxon>Rhabditida</taxon>
        <taxon>Tylenchina</taxon>
        <taxon>Panagrolaimomorpha</taxon>
        <taxon>Strongyloidoidea</taxon>
        <taxon>Strongyloididae</taxon>
        <taxon>Parastrongyloides</taxon>
    </lineage>
</organism>
<dbReference type="FunFam" id="3.30.70.270:FF:000020">
    <property type="entry name" value="Transposon Tf2-6 polyprotein-like Protein"/>
    <property type="match status" value="1"/>
</dbReference>
<dbReference type="Proteomes" id="UP000038045">
    <property type="component" value="Unplaced"/>
</dbReference>
<dbReference type="PROSITE" id="PS50158">
    <property type="entry name" value="ZF_CCHC"/>
    <property type="match status" value="1"/>
</dbReference>
<dbReference type="WBParaSite" id="PTRK_0001468200.1">
    <property type="protein sequence ID" value="PTRK_0001468200.1"/>
    <property type="gene ID" value="PTRK_0001468200"/>
</dbReference>
<dbReference type="Gene3D" id="3.10.10.10">
    <property type="entry name" value="HIV Type 1 Reverse Transcriptase, subunit A, domain 1"/>
    <property type="match status" value="1"/>
</dbReference>
<keyword evidence="10" id="KW-0479">Metal-binding</keyword>
<reference evidence="15" key="1">
    <citation type="submission" date="2017-02" db="UniProtKB">
        <authorList>
            <consortium name="WormBaseParasite"/>
        </authorList>
    </citation>
    <scope>IDENTIFICATION</scope>
</reference>
<evidence type="ECO:0000313" key="15">
    <source>
        <dbReference type="WBParaSite" id="PTRK_0001468200.1"/>
    </source>
</evidence>
<evidence type="ECO:0000256" key="4">
    <source>
        <dbReference type="ARBA" id="ARBA00022695"/>
    </source>
</evidence>
<dbReference type="Gene3D" id="3.30.420.10">
    <property type="entry name" value="Ribonuclease H-like superfamily/Ribonuclease H"/>
    <property type="match status" value="1"/>
</dbReference>
<dbReference type="PANTHER" id="PTHR37984:SF5">
    <property type="entry name" value="PROTEIN NYNRIN-LIKE"/>
    <property type="match status" value="1"/>
</dbReference>
<keyword evidence="8" id="KW-0238">DNA-binding</keyword>
<keyword evidence="2" id="KW-0645">Protease</keyword>
<keyword evidence="9" id="KW-0511">Multifunctional enzyme</keyword>
<dbReference type="Pfam" id="PF17919">
    <property type="entry name" value="RT_RNaseH_2"/>
    <property type="match status" value="1"/>
</dbReference>
<evidence type="ECO:0000256" key="5">
    <source>
        <dbReference type="ARBA" id="ARBA00022722"/>
    </source>
</evidence>
<dbReference type="EC" id="2.7.7.49" evidence="1"/>
<evidence type="ECO:0000256" key="6">
    <source>
        <dbReference type="ARBA" id="ARBA00022750"/>
    </source>
</evidence>
<keyword evidence="14" id="KW-1185">Reference proteome</keyword>
<dbReference type="SUPFAM" id="SSF53098">
    <property type="entry name" value="Ribonuclease H-like"/>
    <property type="match status" value="1"/>
</dbReference>
<evidence type="ECO:0000256" key="1">
    <source>
        <dbReference type="ARBA" id="ARBA00012493"/>
    </source>
</evidence>
<dbReference type="SUPFAM" id="SSF50630">
    <property type="entry name" value="Acid proteases"/>
    <property type="match status" value="1"/>
</dbReference>
<keyword evidence="10" id="KW-0863">Zinc-finger</keyword>
<evidence type="ECO:0000259" key="13">
    <source>
        <dbReference type="PROSITE" id="PS50994"/>
    </source>
</evidence>
<dbReference type="AlphaFoldDB" id="A0A0N5A063"/>
<evidence type="ECO:0000256" key="7">
    <source>
        <dbReference type="ARBA" id="ARBA00022759"/>
    </source>
</evidence>